<feature type="domain" description="Transposase IS116/IS110/IS902 C-terminal" evidence="2">
    <location>
        <begin position="222"/>
        <end position="299"/>
    </location>
</feature>
<dbReference type="InterPro" id="IPR002525">
    <property type="entry name" value="Transp_IS110-like_N"/>
</dbReference>
<dbReference type="InterPro" id="IPR047650">
    <property type="entry name" value="Transpos_IS110"/>
</dbReference>
<dbReference type="InterPro" id="IPR003346">
    <property type="entry name" value="Transposase_20"/>
</dbReference>
<reference evidence="3" key="1">
    <citation type="submission" date="2018-07" db="EMBL/GenBank/DDBJ databases">
        <title>Complete genome sequence of Sphingomonas bisphenolicum strain AO1, a bisphenol A degradative bacterium isolated from Japanese farm field.</title>
        <authorList>
            <person name="Murakami M."/>
            <person name="Koh M."/>
            <person name="Koba S."/>
            <person name="Matsumura Y."/>
        </authorList>
    </citation>
    <scope>NUCLEOTIDE SEQUENCE</scope>
    <source>
        <strain evidence="3">AO1</strain>
    </source>
</reference>
<dbReference type="NCBIfam" id="NF033542">
    <property type="entry name" value="transpos_IS110"/>
    <property type="match status" value="1"/>
</dbReference>
<keyword evidence="4" id="KW-1185">Reference proteome</keyword>
<feature type="domain" description="Transposase IS110-like N-terminal" evidence="1">
    <location>
        <begin position="15"/>
        <end position="154"/>
    </location>
</feature>
<dbReference type="Pfam" id="PF01548">
    <property type="entry name" value="DEDD_Tnp_IS110"/>
    <property type="match status" value="1"/>
</dbReference>
<evidence type="ECO:0000259" key="1">
    <source>
        <dbReference type="Pfam" id="PF01548"/>
    </source>
</evidence>
<dbReference type="PANTHER" id="PTHR33055:SF3">
    <property type="entry name" value="PUTATIVE TRANSPOSASE FOR IS117-RELATED"/>
    <property type="match status" value="1"/>
</dbReference>
<organism evidence="3 4">
    <name type="scientific">Sphingomonas bisphenolicum</name>
    <dbReference type="NCBI Taxonomy" id="296544"/>
    <lineage>
        <taxon>Bacteria</taxon>
        <taxon>Pseudomonadati</taxon>
        <taxon>Pseudomonadota</taxon>
        <taxon>Alphaproteobacteria</taxon>
        <taxon>Sphingomonadales</taxon>
        <taxon>Sphingomonadaceae</taxon>
        <taxon>Sphingomonas</taxon>
    </lineage>
</organism>
<dbReference type="Pfam" id="PF02371">
    <property type="entry name" value="Transposase_20"/>
    <property type="match status" value="1"/>
</dbReference>
<protein>
    <submittedName>
        <fullName evidence="3">IS110 family transposase</fullName>
    </submittedName>
</protein>
<dbReference type="Proteomes" id="UP001059971">
    <property type="component" value="Chromosome 1"/>
</dbReference>
<evidence type="ECO:0000313" key="4">
    <source>
        <dbReference type="Proteomes" id="UP001059971"/>
    </source>
</evidence>
<gene>
    <name evidence="3" type="ORF">SBA_ch1_28100</name>
</gene>
<dbReference type="PANTHER" id="PTHR33055">
    <property type="entry name" value="TRANSPOSASE FOR INSERTION SEQUENCE ELEMENT IS1111A"/>
    <property type="match status" value="1"/>
</dbReference>
<proteinExistence type="predicted"/>
<name>A0ABN5WK21_9SPHN</name>
<dbReference type="EMBL" id="AP018817">
    <property type="protein sequence ID" value="BBF70610.1"/>
    <property type="molecule type" value="Genomic_DNA"/>
</dbReference>
<accession>A0ABN5WK21</accession>
<sequence length="355" mass="38628">MQPEKEPPAMEISTIGLDLAKNVFQVHGISATGEVVLRKALRRSQMLPFFEKLPPCLVGAEACGTSHHWARELTKLGHEVRLMPAAYVKPYVKRGKNDAADAEAICEAVTRQTMRFVPIKSREQQAALSLHRVRSLLIKQRTQLVNMMRSVLAELGIAIPVGIVKALQMARQIVDGESELDLPTEAANVVTVLAGQLLQLHAQLRKLDLRLAALQRSDDRARRLATIPGIGPIGATALAASVTDPSQFSSGRQFAAWLGLTPRQSSSGGKERLGRITKMGDRYLRQLLIVGATALVRYAKQKPSTVDPRFVALLARKPARVASVAIANKMARIAWAVMARGGVFERGHAPMLAAA</sequence>
<evidence type="ECO:0000313" key="3">
    <source>
        <dbReference type="EMBL" id="BBF70610.1"/>
    </source>
</evidence>
<evidence type="ECO:0000259" key="2">
    <source>
        <dbReference type="Pfam" id="PF02371"/>
    </source>
</evidence>